<feature type="region of interest" description="Disordered" evidence="9">
    <location>
        <begin position="716"/>
        <end position="738"/>
    </location>
</feature>
<dbReference type="Gene3D" id="2.60.120.260">
    <property type="entry name" value="Galactose-binding domain-like"/>
    <property type="match status" value="1"/>
</dbReference>
<reference evidence="11 12" key="1">
    <citation type="submission" date="2020-02" db="EMBL/GenBank/DDBJ databases">
        <title>Paenibacillus sp. nov., isolated from rhizosphere soil of tomato.</title>
        <authorList>
            <person name="Weon H.-Y."/>
            <person name="Lee S.A."/>
        </authorList>
    </citation>
    <scope>NUCLEOTIDE SEQUENCE [LARGE SCALE GENOMIC DNA]</scope>
    <source>
        <strain evidence="11 12">14171R-81</strain>
    </source>
</reference>
<keyword evidence="5 8" id="KW-0378">Hydrolase</keyword>
<dbReference type="SMART" id="SM01038">
    <property type="entry name" value="Bgal_small_N"/>
    <property type="match status" value="1"/>
</dbReference>
<proteinExistence type="inferred from homology"/>
<dbReference type="InterPro" id="IPR014718">
    <property type="entry name" value="GH-type_carb-bd"/>
</dbReference>
<evidence type="ECO:0000313" key="12">
    <source>
        <dbReference type="Proteomes" id="UP000479114"/>
    </source>
</evidence>
<dbReference type="Pfam" id="PF02837">
    <property type="entry name" value="Glyco_hydro_2_N"/>
    <property type="match status" value="1"/>
</dbReference>
<dbReference type="PANTHER" id="PTHR46323:SF2">
    <property type="entry name" value="BETA-GALACTOSIDASE"/>
    <property type="match status" value="1"/>
</dbReference>
<evidence type="ECO:0000256" key="1">
    <source>
        <dbReference type="ARBA" id="ARBA00001412"/>
    </source>
</evidence>
<dbReference type="InterPro" id="IPR032312">
    <property type="entry name" value="LacZ_4"/>
</dbReference>
<dbReference type="GO" id="GO:0009341">
    <property type="term" value="C:beta-galactosidase complex"/>
    <property type="evidence" value="ECO:0007669"/>
    <property type="project" value="InterPro"/>
</dbReference>
<dbReference type="InterPro" id="IPR008979">
    <property type="entry name" value="Galactose-bd-like_sf"/>
</dbReference>
<dbReference type="FunFam" id="3.20.20.80:FF:000018">
    <property type="entry name" value="Beta-galactosidase"/>
    <property type="match status" value="1"/>
</dbReference>
<dbReference type="RefSeq" id="WP_162640418.1">
    <property type="nucleotide sequence ID" value="NZ_CP048286.1"/>
</dbReference>
<dbReference type="Pfam" id="PF00703">
    <property type="entry name" value="Glyco_hydro_2"/>
    <property type="match status" value="1"/>
</dbReference>
<dbReference type="InterPro" id="IPR006102">
    <property type="entry name" value="Ig-like_GH2"/>
</dbReference>
<dbReference type="GO" id="GO:0030246">
    <property type="term" value="F:carbohydrate binding"/>
    <property type="evidence" value="ECO:0007669"/>
    <property type="project" value="InterPro"/>
</dbReference>
<dbReference type="InterPro" id="IPR006103">
    <property type="entry name" value="Glyco_hydro_2_cat"/>
</dbReference>
<keyword evidence="6 8" id="KW-0326">Glycosidase</keyword>
<dbReference type="Gene3D" id="2.70.98.10">
    <property type="match status" value="1"/>
</dbReference>
<dbReference type="SUPFAM" id="SSF49303">
    <property type="entry name" value="beta-Galactosidase/glucuronidase domain"/>
    <property type="match status" value="2"/>
</dbReference>
<feature type="compositionally biased region" description="Gly residues" evidence="9">
    <location>
        <begin position="727"/>
        <end position="738"/>
    </location>
</feature>
<dbReference type="Pfam" id="PF02836">
    <property type="entry name" value="Glyco_hydro_2_C"/>
    <property type="match status" value="1"/>
</dbReference>
<evidence type="ECO:0000256" key="9">
    <source>
        <dbReference type="SAM" id="MobiDB-lite"/>
    </source>
</evidence>
<dbReference type="InterPro" id="IPR036156">
    <property type="entry name" value="Beta-gal/glucu_dom_sf"/>
</dbReference>
<comment type="catalytic activity">
    <reaction evidence="1 8">
        <text>Hydrolysis of terminal non-reducing beta-D-galactose residues in beta-D-galactosides.</text>
        <dbReference type="EC" id="3.2.1.23"/>
    </reaction>
</comment>
<dbReference type="EMBL" id="CP048286">
    <property type="protein sequence ID" value="QHW31612.1"/>
    <property type="molecule type" value="Genomic_DNA"/>
</dbReference>
<evidence type="ECO:0000256" key="2">
    <source>
        <dbReference type="ARBA" id="ARBA00007401"/>
    </source>
</evidence>
<dbReference type="GO" id="GO:0005990">
    <property type="term" value="P:lactose catabolic process"/>
    <property type="evidence" value="ECO:0007669"/>
    <property type="project" value="TreeGrafter"/>
</dbReference>
<dbReference type="GO" id="GO:0004565">
    <property type="term" value="F:beta-galactosidase activity"/>
    <property type="evidence" value="ECO:0007669"/>
    <property type="project" value="UniProtKB-EC"/>
</dbReference>
<dbReference type="InterPro" id="IPR013783">
    <property type="entry name" value="Ig-like_fold"/>
</dbReference>
<dbReference type="SUPFAM" id="SSF51445">
    <property type="entry name" value="(Trans)glycosidases"/>
    <property type="match status" value="1"/>
</dbReference>
<evidence type="ECO:0000256" key="8">
    <source>
        <dbReference type="RuleBase" id="RU361154"/>
    </source>
</evidence>
<dbReference type="SUPFAM" id="SSF74650">
    <property type="entry name" value="Galactose mutarotase-like"/>
    <property type="match status" value="1"/>
</dbReference>
<evidence type="ECO:0000256" key="3">
    <source>
        <dbReference type="ARBA" id="ARBA00012756"/>
    </source>
</evidence>
<keyword evidence="12" id="KW-1185">Reference proteome</keyword>
<dbReference type="Proteomes" id="UP000479114">
    <property type="component" value="Chromosome"/>
</dbReference>
<dbReference type="Pfam" id="PF02929">
    <property type="entry name" value="Bgal_small_N"/>
    <property type="match status" value="1"/>
</dbReference>
<evidence type="ECO:0000256" key="7">
    <source>
        <dbReference type="ARBA" id="ARBA00032230"/>
    </source>
</evidence>
<dbReference type="Pfam" id="PF16353">
    <property type="entry name" value="LacZ_4"/>
    <property type="match status" value="1"/>
</dbReference>
<protein>
    <recommendedName>
        <fullName evidence="4 8">Beta-galactosidase</fullName>
        <ecNumber evidence="3 8">3.2.1.23</ecNumber>
    </recommendedName>
    <alternativeName>
        <fullName evidence="7 8">Lactase</fullName>
    </alternativeName>
</protein>
<dbReference type="KEGG" id="prz:GZH47_12675"/>
<dbReference type="InterPro" id="IPR023230">
    <property type="entry name" value="Glyco_hydro_2_CS"/>
</dbReference>
<dbReference type="EC" id="3.2.1.23" evidence="3 8"/>
<dbReference type="Gene3D" id="3.20.20.80">
    <property type="entry name" value="Glycosidases"/>
    <property type="match status" value="1"/>
</dbReference>
<feature type="domain" description="Beta galactosidase small chain/" evidence="10">
    <location>
        <begin position="763"/>
        <end position="1033"/>
    </location>
</feature>
<evidence type="ECO:0000313" key="11">
    <source>
        <dbReference type="EMBL" id="QHW31612.1"/>
    </source>
</evidence>
<dbReference type="InterPro" id="IPR050347">
    <property type="entry name" value="Bact_Beta-galactosidase"/>
</dbReference>
<evidence type="ECO:0000259" key="10">
    <source>
        <dbReference type="SMART" id="SM01038"/>
    </source>
</evidence>
<dbReference type="InterPro" id="IPR006101">
    <property type="entry name" value="Glyco_hydro_2"/>
</dbReference>
<dbReference type="Gene3D" id="2.60.40.10">
    <property type="entry name" value="Immunoglobulins"/>
    <property type="match status" value="2"/>
</dbReference>
<dbReference type="InterPro" id="IPR017853">
    <property type="entry name" value="GH"/>
</dbReference>
<gene>
    <name evidence="11" type="ORF">GZH47_12675</name>
</gene>
<dbReference type="InterPro" id="IPR011013">
    <property type="entry name" value="Gal_mutarotase_sf_dom"/>
</dbReference>
<sequence length="1040" mass="116027">MIAIENYWENPERLHVNREAPRAYYIPYRDAASAKRRKRGQSPFYRTLNGNWKFQYRASVQNVDAPFWEEAADVSGWDDLIVPSCWQANGYDQMHYTNVAYPIPCDPPYVPDDNPAGLYVREFLLGDDWNGKEQYAVFEGVNSCFYVWVNGEFVGYSQGSRVPAEFLITPHVRPGRNRMAVMVLKWCDGTYIEDQDLWRYSGIFRDVYLLARDKAHIRDVFNRQSFTEGYGSAALRVEMETTDSVRTVAELRDAGGSLIAAAEADISGQGTVTLNVDAPLLWTAETPYLYELTLRAGEETLLFPIGFRSVTTDGGVFRINGQAVKLKGVNRHDSHPSLGQTIPLAHMIEDLQLMKRHNVNTIRTSHYPNDPRFLELCNEYGFYVVDEADLECHGIGMAEDWKDGAFHRLSNDPAWKEAFIERASRMVERDKNQPCVVMWSMGNESGYGPNHIAMAEWTRGRDGSLPVHYEGATAGYKGNEDTSSLDVESRMYASLQEMERYGQDPAQTKPVFLCEYSHAMGNGPGDLQDYWDVIYRYPNLMGGCVWEWCDHGIPQTAENGQAYFAYGGDFGDKPNDGNFCIDGLVSPDRKPHTGLLELKKVIAPVRFEAEDAERGLVKVTNLYDFIGLSHLTLHWKLERDGELLRQGWSGSLEAAPQASQVIELPSEWNEKADGACDLTLSCRLNRDTAWAEAGYEVTFEQFRLGTVSTASVEDDGGAAAGAASAGDGNGKGKGAGAGAGVRAATARTGAAALQVEETGGLLSLSGLDFRHVFDLRQGVFAGISKNGVELLAEPQRFQIWRAPTDNDRGIRSAWEHEGFQRAAMKVYDAAWERQADGTAAIRVRFSLGGYIRTPILQGEALWTVDAAGTIRLRADMQVKDSATHLPRFGVELVMPAGSEAVEYLGFGPHESYIDKRRSVRRGKYRTTVDGMFESYVMPQENGSRYGTEWATVTNALGMGLRLEAPGSFSFQASHFTAQDLTAATHTHALRPRKETIVNADYRMGGIGSNSCGPELQERYRFDEKSFTFELVVRPVFAEDE</sequence>
<dbReference type="InterPro" id="IPR006104">
    <property type="entry name" value="Glyco_hydro_2_N"/>
</dbReference>
<comment type="similarity">
    <text evidence="2 8">Belongs to the glycosyl hydrolase 2 family.</text>
</comment>
<dbReference type="SUPFAM" id="SSF49785">
    <property type="entry name" value="Galactose-binding domain-like"/>
    <property type="match status" value="1"/>
</dbReference>
<evidence type="ECO:0000256" key="5">
    <source>
        <dbReference type="ARBA" id="ARBA00022801"/>
    </source>
</evidence>
<dbReference type="PRINTS" id="PR00132">
    <property type="entry name" value="GLHYDRLASE2"/>
</dbReference>
<dbReference type="InterPro" id="IPR004199">
    <property type="entry name" value="B-gal_small/dom_5"/>
</dbReference>
<name>A0A6C0P4L5_9BACL</name>
<accession>A0A6C0P4L5</accession>
<evidence type="ECO:0000256" key="6">
    <source>
        <dbReference type="ARBA" id="ARBA00023295"/>
    </source>
</evidence>
<evidence type="ECO:0000256" key="4">
    <source>
        <dbReference type="ARBA" id="ARBA00013303"/>
    </source>
</evidence>
<organism evidence="11 12">
    <name type="scientific">Paenibacillus rhizovicinus</name>
    <dbReference type="NCBI Taxonomy" id="2704463"/>
    <lineage>
        <taxon>Bacteria</taxon>
        <taxon>Bacillati</taxon>
        <taxon>Bacillota</taxon>
        <taxon>Bacilli</taxon>
        <taxon>Bacillales</taxon>
        <taxon>Paenibacillaceae</taxon>
        <taxon>Paenibacillus</taxon>
    </lineage>
</organism>
<dbReference type="PROSITE" id="PS00719">
    <property type="entry name" value="GLYCOSYL_HYDROL_F2_1"/>
    <property type="match status" value="1"/>
</dbReference>
<dbReference type="AlphaFoldDB" id="A0A6C0P4L5"/>
<dbReference type="PANTHER" id="PTHR46323">
    <property type="entry name" value="BETA-GALACTOSIDASE"/>
    <property type="match status" value="1"/>
</dbReference>